<sequence>MGPGRPGFPGRRRATLPGAGFWSFKLPGFCCLPWSIPVSPALELLRVTHDHYKSAMAPTYLRSFCCSLWFAYHPSRTRPPS</sequence>
<accession>A0A4Q9PGE1</accession>
<dbReference type="EMBL" id="ML145265">
    <property type="protein sequence ID" value="TBU52121.1"/>
    <property type="molecule type" value="Genomic_DNA"/>
</dbReference>
<evidence type="ECO:0000313" key="2">
    <source>
        <dbReference type="Proteomes" id="UP000292082"/>
    </source>
</evidence>
<keyword evidence="2" id="KW-1185">Reference proteome</keyword>
<dbReference type="AlphaFoldDB" id="A0A4Q9PGE1"/>
<reference evidence="1 2" key="1">
    <citation type="submission" date="2019-01" db="EMBL/GenBank/DDBJ databases">
        <title>Draft genome sequences of three monokaryotic isolates of the white-rot basidiomycete fungus Dichomitus squalens.</title>
        <authorList>
            <consortium name="DOE Joint Genome Institute"/>
            <person name="Lopez S.C."/>
            <person name="Andreopoulos B."/>
            <person name="Pangilinan J."/>
            <person name="Lipzen A."/>
            <person name="Riley R."/>
            <person name="Ahrendt S."/>
            <person name="Ng V."/>
            <person name="Barry K."/>
            <person name="Daum C."/>
            <person name="Grigoriev I.V."/>
            <person name="Hilden K.S."/>
            <person name="Makela M.R."/>
            <person name="de Vries R.P."/>
        </authorList>
    </citation>
    <scope>NUCLEOTIDE SEQUENCE [LARGE SCALE GENOMIC DNA]</scope>
    <source>
        <strain evidence="1 2">CBS 464.89</strain>
    </source>
</reference>
<protein>
    <submittedName>
        <fullName evidence="1">Uncharacterized protein</fullName>
    </submittedName>
</protein>
<organism evidence="1 2">
    <name type="scientific">Dichomitus squalens</name>
    <dbReference type="NCBI Taxonomy" id="114155"/>
    <lineage>
        <taxon>Eukaryota</taxon>
        <taxon>Fungi</taxon>
        <taxon>Dikarya</taxon>
        <taxon>Basidiomycota</taxon>
        <taxon>Agaricomycotina</taxon>
        <taxon>Agaricomycetes</taxon>
        <taxon>Polyporales</taxon>
        <taxon>Polyporaceae</taxon>
        <taxon>Dichomitus</taxon>
    </lineage>
</organism>
<gene>
    <name evidence="1" type="ORF">BD310DRAFT_940957</name>
</gene>
<evidence type="ECO:0000313" key="1">
    <source>
        <dbReference type="EMBL" id="TBU52121.1"/>
    </source>
</evidence>
<dbReference type="Proteomes" id="UP000292082">
    <property type="component" value="Unassembled WGS sequence"/>
</dbReference>
<name>A0A4Q9PGE1_9APHY</name>
<proteinExistence type="predicted"/>